<dbReference type="RefSeq" id="XP_005781348.1">
    <property type="nucleotide sequence ID" value="XM_005781291.1"/>
</dbReference>
<feature type="compositionally biased region" description="Low complexity" evidence="1">
    <location>
        <begin position="44"/>
        <end position="59"/>
    </location>
</feature>
<evidence type="ECO:0000313" key="3">
    <source>
        <dbReference type="Proteomes" id="UP000013827"/>
    </source>
</evidence>
<dbReference type="HOGENOM" id="CLU_2140012_0_0_1"/>
<name>A0A0D3JZI4_EMIH1</name>
<organism evidence="2 3">
    <name type="scientific">Emiliania huxleyi (strain CCMP1516)</name>
    <dbReference type="NCBI Taxonomy" id="280463"/>
    <lineage>
        <taxon>Eukaryota</taxon>
        <taxon>Haptista</taxon>
        <taxon>Haptophyta</taxon>
        <taxon>Prymnesiophyceae</taxon>
        <taxon>Isochrysidales</taxon>
        <taxon>Noelaerhabdaceae</taxon>
        <taxon>Emiliania</taxon>
    </lineage>
</organism>
<dbReference type="PaxDb" id="2903-EOD28919"/>
<evidence type="ECO:0000256" key="1">
    <source>
        <dbReference type="SAM" id="MobiDB-lite"/>
    </source>
</evidence>
<protein>
    <submittedName>
        <fullName evidence="2">Uncharacterized protein</fullName>
    </submittedName>
</protein>
<sequence>MLAQAFLSSAVAAPQPPQRPPPRREGGMLRKKKPLPSLPERRSSPQATRGASSRASSRARYGEPRQDALCSNWRAAAPVTAAANGSKAPADPEMVRKARMCEEKAVRQERWVA</sequence>
<feature type="region of interest" description="Disordered" evidence="1">
    <location>
        <begin position="1"/>
        <end position="66"/>
    </location>
</feature>
<evidence type="ECO:0000313" key="2">
    <source>
        <dbReference type="EnsemblProtists" id="EOD28919"/>
    </source>
</evidence>
<reference evidence="2" key="2">
    <citation type="submission" date="2024-10" db="UniProtKB">
        <authorList>
            <consortium name="EnsemblProtists"/>
        </authorList>
    </citation>
    <scope>IDENTIFICATION</scope>
</reference>
<dbReference type="Proteomes" id="UP000013827">
    <property type="component" value="Unassembled WGS sequence"/>
</dbReference>
<reference evidence="3" key="1">
    <citation type="journal article" date="2013" name="Nature">
        <title>Pan genome of the phytoplankton Emiliania underpins its global distribution.</title>
        <authorList>
            <person name="Read B.A."/>
            <person name="Kegel J."/>
            <person name="Klute M.J."/>
            <person name="Kuo A."/>
            <person name="Lefebvre S.C."/>
            <person name="Maumus F."/>
            <person name="Mayer C."/>
            <person name="Miller J."/>
            <person name="Monier A."/>
            <person name="Salamov A."/>
            <person name="Young J."/>
            <person name="Aguilar M."/>
            <person name="Claverie J.M."/>
            <person name="Frickenhaus S."/>
            <person name="Gonzalez K."/>
            <person name="Herman E.K."/>
            <person name="Lin Y.C."/>
            <person name="Napier J."/>
            <person name="Ogata H."/>
            <person name="Sarno A.F."/>
            <person name="Shmutz J."/>
            <person name="Schroeder D."/>
            <person name="de Vargas C."/>
            <person name="Verret F."/>
            <person name="von Dassow P."/>
            <person name="Valentin K."/>
            <person name="Van de Peer Y."/>
            <person name="Wheeler G."/>
            <person name="Dacks J.B."/>
            <person name="Delwiche C.F."/>
            <person name="Dyhrman S.T."/>
            <person name="Glockner G."/>
            <person name="John U."/>
            <person name="Richards T."/>
            <person name="Worden A.Z."/>
            <person name="Zhang X."/>
            <person name="Grigoriev I.V."/>
            <person name="Allen A.E."/>
            <person name="Bidle K."/>
            <person name="Borodovsky M."/>
            <person name="Bowler C."/>
            <person name="Brownlee C."/>
            <person name="Cock J.M."/>
            <person name="Elias M."/>
            <person name="Gladyshev V.N."/>
            <person name="Groth M."/>
            <person name="Guda C."/>
            <person name="Hadaegh A."/>
            <person name="Iglesias-Rodriguez M.D."/>
            <person name="Jenkins J."/>
            <person name="Jones B.M."/>
            <person name="Lawson T."/>
            <person name="Leese F."/>
            <person name="Lindquist E."/>
            <person name="Lobanov A."/>
            <person name="Lomsadze A."/>
            <person name="Malik S.B."/>
            <person name="Marsh M.E."/>
            <person name="Mackinder L."/>
            <person name="Mock T."/>
            <person name="Mueller-Roeber B."/>
            <person name="Pagarete A."/>
            <person name="Parker M."/>
            <person name="Probert I."/>
            <person name="Quesneville H."/>
            <person name="Raines C."/>
            <person name="Rensing S.A."/>
            <person name="Riano-Pachon D.M."/>
            <person name="Richier S."/>
            <person name="Rokitta S."/>
            <person name="Shiraiwa Y."/>
            <person name="Soanes D.M."/>
            <person name="van der Giezen M."/>
            <person name="Wahlund T.M."/>
            <person name="Williams B."/>
            <person name="Wilson W."/>
            <person name="Wolfe G."/>
            <person name="Wurch L.L."/>
        </authorList>
    </citation>
    <scope>NUCLEOTIDE SEQUENCE</scope>
</reference>
<dbReference type="EnsemblProtists" id="EOD28919">
    <property type="protein sequence ID" value="EOD28919"/>
    <property type="gene ID" value="EMIHUDRAFT_366082"/>
</dbReference>
<accession>A0A0D3JZI4</accession>
<dbReference type="GeneID" id="17274465"/>
<dbReference type="AlphaFoldDB" id="A0A0D3JZI4"/>
<dbReference type="KEGG" id="ehx:EMIHUDRAFT_366082"/>
<proteinExistence type="predicted"/>
<keyword evidence="3" id="KW-1185">Reference proteome</keyword>